<dbReference type="InterPro" id="IPR011050">
    <property type="entry name" value="Pectin_lyase_fold/virulence"/>
</dbReference>
<proteinExistence type="predicted"/>
<dbReference type="Proteomes" id="UP000557392">
    <property type="component" value="Unassembled WGS sequence"/>
</dbReference>
<reference evidence="2 3" key="1">
    <citation type="submission" date="2020-08" db="EMBL/GenBank/DDBJ databases">
        <title>Genomic Encyclopedia of Type Strains, Phase IV (KMG-IV): sequencing the most valuable type-strain genomes for metagenomic binning, comparative biology and taxonomic classification.</title>
        <authorList>
            <person name="Goeker M."/>
        </authorList>
    </citation>
    <scope>NUCLEOTIDE SEQUENCE [LARGE SCALE GENOMIC DNA]</scope>
    <source>
        <strain evidence="2 3">DSM 101806</strain>
    </source>
</reference>
<accession>A0A7W6NVN7</accession>
<dbReference type="RefSeq" id="WP_183994875.1">
    <property type="nucleotide sequence ID" value="NZ_JACIEH010000001.1"/>
</dbReference>
<dbReference type="InterPro" id="IPR024535">
    <property type="entry name" value="RHGA/B-epi-like_pectate_lyase"/>
</dbReference>
<dbReference type="Gene3D" id="2.160.20.10">
    <property type="entry name" value="Single-stranded right-handed beta-helix, Pectin lyase-like"/>
    <property type="match status" value="1"/>
</dbReference>
<dbReference type="AlphaFoldDB" id="A0A7W6NVN7"/>
<name>A0A7W6NVN7_9SPHN</name>
<dbReference type="Pfam" id="PF12708">
    <property type="entry name" value="Pect-lyase_RHGA_epim"/>
    <property type="match status" value="1"/>
</dbReference>
<protein>
    <recommendedName>
        <fullName evidence="1">Rhamnogalacturonase A/B/Epimerase-like pectate lyase domain-containing protein</fullName>
    </recommendedName>
</protein>
<evidence type="ECO:0000259" key="1">
    <source>
        <dbReference type="Pfam" id="PF12708"/>
    </source>
</evidence>
<evidence type="ECO:0000313" key="3">
    <source>
        <dbReference type="Proteomes" id="UP000557392"/>
    </source>
</evidence>
<dbReference type="InterPro" id="IPR012334">
    <property type="entry name" value="Pectin_lyas_fold"/>
</dbReference>
<dbReference type="SUPFAM" id="SSF51126">
    <property type="entry name" value="Pectin lyase-like"/>
    <property type="match status" value="1"/>
</dbReference>
<evidence type="ECO:0000313" key="2">
    <source>
        <dbReference type="EMBL" id="MBB4097328.1"/>
    </source>
</evidence>
<sequence>MAFVTDTDLAATGAGQGAAMVGFIQNGTGAAPRIAMEKLRETVSVEDFGVVGDGVADDTAELQAALAAMAAGQALDLGTGKTFRISATLIFAKPIVILGGAKEQSKFLFAANGEYTDLGGGLGKVAMLFPHPDISIPVPSGANATRSRLQGFTVEMEEAGPSDLRGIVLNAPCYLSEVDVNAFGRAGFSIIAGDSTPLDGNANGSTLTNCTAMDNGGHGFETLGSDASQCRFDACRAFANGGWGFYEGGFLGNLYLSCEADNNAGGGFGADNSMPNTTVYLFCYAEINQNPLFSVNTRSLLLSCSPYAGANEDSGFVLAGLPSGDGYSARALTFAENAAVANVQGAGVSPGPFTRVGKNGFEHLPYAEASCRLQIRSLASTNYIDIYNDDTAVISFPQKTIVAGNISYKRPFMPNGFVVGPDAACGFLGAGTTSPVSGSFAAGGIWLHSQPIAGGHVGWVCVTGGSPGTWKAFGAIEP</sequence>
<organism evidence="2 3">
    <name type="scientific">Sphingomonas kyeonggiensis</name>
    <dbReference type="NCBI Taxonomy" id="1268553"/>
    <lineage>
        <taxon>Bacteria</taxon>
        <taxon>Pseudomonadati</taxon>
        <taxon>Pseudomonadota</taxon>
        <taxon>Alphaproteobacteria</taxon>
        <taxon>Sphingomonadales</taxon>
        <taxon>Sphingomonadaceae</taxon>
        <taxon>Sphingomonas</taxon>
    </lineage>
</organism>
<dbReference type="EMBL" id="JACIEH010000001">
    <property type="protein sequence ID" value="MBB4097328.1"/>
    <property type="molecule type" value="Genomic_DNA"/>
</dbReference>
<comment type="caution">
    <text evidence="2">The sequence shown here is derived from an EMBL/GenBank/DDBJ whole genome shotgun (WGS) entry which is preliminary data.</text>
</comment>
<feature type="domain" description="Rhamnogalacturonase A/B/Epimerase-like pectate lyase" evidence="1">
    <location>
        <begin position="43"/>
        <end position="112"/>
    </location>
</feature>
<gene>
    <name evidence="2" type="ORF">GGR46_000861</name>
</gene>
<keyword evidence="3" id="KW-1185">Reference proteome</keyword>